<evidence type="ECO:0000313" key="1">
    <source>
        <dbReference type="EMBL" id="MBB5286875.1"/>
    </source>
</evidence>
<name>A0A840TVE7_9BACT</name>
<keyword evidence="2" id="KW-1185">Reference proteome</keyword>
<accession>A0A840TVE7</accession>
<organism evidence="1 2">
    <name type="scientific">Rhabdobacter roseus</name>
    <dbReference type="NCBI Taxonomy" id="1655419"/>
    <lineage>
        <taxon>Bacteria</taxon>
        <taxon>Pseudomonadati</taxon>
        <taxon>Bacteroidota</taxon>
        <taxon>Cytophagia</taxon>
        <taxon>Cytophagales</taxon>
        <taxon>Cytophagaceae</taxon>
        <taxon>Rhabdobacter</taxon>
    </lineage>
</organism>
<comment type="caution">
    <text evidence="1">The sequence shown here is derived from an EMBL/GenBank/DDBJ whole genome shotgun (WGS) entry which is preliminary data.</text>
</comment>
<dbReference type="Proteomes" id="UP000557307">
    <property type="component" value="Unassembled WGS sequence"/>
</dbReference>
<dbReference type="AlphaFoldDB" id="A0A840TVE7"/>
<sequence>MSKFSKPSLHYQVDQHTLLNRPFKKCHNCGQERCSECEICNGNSFDEDLIP</sequence>
<evidence type="ECO:0000313" key="2">
    <source>
        <dbReference type="Proteomes" id="UP000557307"/>
    </source>
</evidence>
<dbReference type="EMBL" id="JACHGF010000012">
    <property type="protein sequence ID" value="MBB5286875.1"/>
    <property type="molecule type" value="Genomic_DNA"/>
</dbReference>
<reference evidence="1 2" key="1">
    <citation type="submission" date="2020-08" db="EMBL/GenBank/DDBJ databases">
        <title>Genomic Encyclopedia of Type Strains, Phase IV (KMG-IV): sequencing the most valuable type-strain genomes for metagenomic binning, comparative biology and taxonomic classification.</title>
        <authorList>
            <person name="Goeker M."/>
        </authorList>
    </citation>
    <scope>NUCLEOTIDE SEQUENCE [LARGE SCALE GENOMIC DNA]</scope>
    <source>
        <strain evidence="1 2">DSM 105074</strain>
    </source>
</reference>
<protein>
    <submittedName>
        <fullName evidence="1">Uncharacterized protein</fullName>
    </submittedName>
</protein>
<gene>
    <name evidence="1" type="ORF">HNQ92_005037</name>
</gene>
<proteinExistence type="predicted"/>